<dbReference type="OrthoDB" id="3827200at2"/>
<keyword evidence="1" id="KW-0732">Signal</keyword>
<comment type="caution">
    <text evidence="2">The sequence shown here is derived from an EMBL/GenBank/DDBJ whole genome shotgun (WGS) entry which is preliminary data.</text>
</comment>
<reference evidence="2 3" key="1">
    <citation type="submission" date="2019-03" db="EMBL/GenBank/DDBJ databases">
        <title>Genomic Encyclopedia of Type Strains, Phase III (KMG-III): the genomes of soil and plant-associated and newly described type strains.</title>
        <authorList>
            <person name="Whitman W."/>
        </authorList>
    </citation>
    <scope>NUCLEOTIDE SEQUENCE [LARGE SCALE GENOMIC DNA]</scope>
    <source>
        <strain evidence="2 3">VKM Ac-2575</strain>
    </source>
</reference>
<protein>
    <recommendedName>
        <fullName evidence="4">Carboxypeptidase family protein</fullName>
    </recommendedName>
</protein>
<name>A0A4R7SZ21_9ACTN</name>
<dbReference type="RefSeq" id="WP_133983970.1">
    <property type="nucleotide sequence ID" value="NZ_SOCE01000002.1"/>
</dbReference>
<feature type="chain" id="PRO_5039234311" description="Carboxypeptidase family protein" evidence="1">
    <location>
        <begin position="30"/>
        <end position="451"/>
    </location>
</feature>
<dbReference type="EMBL" id="SOCE01000002">
    <property type="protein sequence ID" value="TDU84295.1"/>
    <property type="molecule type" value="Genomic_DNA"/>
</dbReference>
<proteinExistence type="predicted"/>
<accession>A0A4R7SZ21</accession>
<gene>
    <name evidence="2" type="ORF">EV138_6766</name>
</gene>
<evidence type="ECO:0000313" key="2">
    <source>
        <dbReference type="EMBL" id="TDU84295.1"/>
    </source>
</evidence>
<feature type="signal peptide" evidence="1">
    <location>
        <begin position="1"/>
        <end position="29"/>
    </location>
</feature>
<dbReference type="AlphaFoldDB" id="A0A4R7SZ21"/>
<dbReference type="Proteomes" id="UP000295151">
    <property type="component" value="Unassembled WGS sequence"/>
</dbReference>
<sequence>MKQINRWQPSSLRRLTVTAALAVTLSAFAVPALVVPAHAATTADPAPTGVTVAWADAAHTLIRVTWKETGSQPNVITSQSPLGGSEKRYTTATAPNQVDVPAAGLATTAPGQAAVRIAVFVGTEAGGTTSPAGLSAPFDTLDGPKALIDSIAPVAAGKFLVKWHPAVVTDPNPGDPLDLPAVAPQYEIRANYNNFNDYAVVAPKTTATTATFTQLTGPSFRFSVFTYNEWGIQYSDTQRIDYEKWVRALIPAAADYGTLTTITGTIERWKQACDPGPCWSMPMSEDPRPVVLQARATTASAWYTVGSTKTDAVGNFKISPPTLGSRQYRIVVPDFFNHEGFGYGLVSNTVTTAARPRVSGRFLDPTAGYGQKVTAHVAIAPPASVPSTLQRWDGTAWRNLKYVQLTKGAGNYTFTATQRGRVAYRFLVPAFTYAGRSLTWQVSNTFVLTTS</sequence>
<organism evidence="2 3">
    <name type="scientific">Kribbella voronezhensis</name>
    <dbReference type="NCBI Taxonomy" id="2512212"/>
    <lineage>
        <taxon>Bacteria</taxon>
        <taxon>Bacillati</taxon>
        <taxon>Actinomycetota</taxon>
        <taxon>Actinomycetes</taxon>
        <taxon>Propionibacteriales</taxon>
        <taxon>Kribbellaceae</taxon>
        <taxon>Kribbella</taxon>
    </lineage>
</organism>
<evidence type="ECO:0000256" key="1">
    <source>
        <dbReference type="SAM" id="SignalP"/>
    </source>
</evidence>
<evidence type="ECO:0000313" key="3">
    <source>
        <dbReference type="Proteomes" id="UP000295151"/>
    </source>
</evidence>
<evidence type="ECO:0008006" key="4">
    <source>
        <dbReference type="Google" id="ProtNLM"/>
    </source>
</evidence>
<keyword evidence="3" id="KW-1185">Reference proteome</keyword>